<dbReference type="HOGENOM" id="CLU_382047_0_0_9"/>
<evidence type="ECO:0000256" key="5">
    <source>
        <dbReference type="SAM" id="MobiDB-lite"/>
    </source>
</evidence>
<dbReference type="InterPro" id="IPR019931">
    <property type="entry name" value="LPXTG_anchor"/>
</dbReference>
<dbReference type="EMBL" id="ACIN03000005">
    <property type="protein sequence ID" value="ESK65779.1"/>
    <property type="molecule type" value="Genomic_DNA"/>
</dbReference>
<organism evidence="9 10">
    <name type="scientific">Abiotrophia defectiva ATCC 49176</name>
    <dbReference type="NCBI Taxonomy" id="592010"/>
    <lineage>
        <taxon>Bacteria</taxon>
        <taxon>Bacillati</taxon>
        <taxon>Bacillota</taxon>
        <taxon>Bacilli</taxon>
        <taxon>Lactobacillales</taxon>
        <taxon>Aerococcaceae</taxon>
        <taxon>Abiotrophia</taxon>
    </lineage>
</organism>
<dbReference type="InterPro" id="IPR011098">
    <property type="entry name" value="G5_dom"/>
</dbReference>
<dbReference type="Gene3D" id="2.20.230.10">
    <property type="entry name" value="Resuscitation-promoting factor rpfb"/>
    <property type="match status" value="5"/>
</dbReference>
<dbReference type="Pfam" id="PF00746">
    <property type="entry name" value="Gram_pos_anchor"/>
    <property type="match status" value="1"/>
</dbReference>
<feature type="domain" description="G5" evidence="8">
    <location>
        <begin position="470"/>
        <end position="552"/>
    </location>
</feature>
<dbReference type="STRING" id="592010.GCWU000182_000844"/>
<dbReference type="GeneID" id="84816925"/>
<dbReference type="OrthoDB" id="9805070at2"/>
<keyword evidence="6" id="KW-1133">Transmembrane helix</keyword>
<feature type="region of interest" description="Disordered" evidence="5">
    <location>
        <begin position="550"/>
        <end position="698"/>
    </location>
</feature>
<keyword evidence="3" id="KW-0732">Signal</keyword>
<keyword evidence="6" id="KW-0812">Transmembrane</keyword>
<feature type="compositionally biased region" description="Low complexity" evidence="5">
    <location>
        <begin position="555"/>
        <end position="673"/>
    </location>
</feature>
<name>W1Q671_ABIDE</name>
<gene>
    <name evidence="9" type="ORF">GCWU000182_000844</name>
</gene>
<dbReference type="RefSeq" id="WP_023391495.1">
    <property type="nucleotide sequence ID" value="NZ_KI535340.1"/>
</dbReference>
<dbReference type="GO" id="GO:0003712">
    <property type="term" value="F:transcription coregulator activity"/>
    <property type="evidence" value="ECO:0007669"/>
    <property type="project" value="TreeGrafter"/>
</dbReference>
<keyword evidence="10" id="KW-1185">Reference proteome</keyword>
<evidence type="ECO:0000256" key="1">
    <source>
        <dbReference type="ARBA" id="ARBA00022512"/>
    </source>
</evidence>
<dbReference type="Proteomes" id="UP000019050">
    <property type="component" value="Unassembled WGS sequence"/>
</dbReference>
<keyword evidence="2" id="KW-0964">Secreted</keyword>
<dbReference type="GO" id="GO:0006357">
    <property type="term" value="P:regulation of transcription by RNA polymerase II"/>
    <property type="evidence" value="ECO:0007669"/>
    <property type="project" value="TreeGrafter"/>
</dbReference>
<accession>W1Q671</accession>
<evidence type="ECO:0000256" key="6">
    <source>
        <dbReference type="SAM" id="Phobius"/>
    </source>
</evidence>
<proteinExistence type="predicted"/>
<dbReference type="PROSITE" id="PS51109">
    <property type="entry name" value="G5"/>
    <property type="match status" value="5"/>
</dbReference>
<evidence type="ECO:0000256" key="3">
    <source>
        <dbReference type="ARBA" id="ARBA00022729"/>
    </source>
</evidence>
<evidence type="ECO:0000313" key="9">
    <source>
        <dbReference type="EMBL" id="ESK65779.1"/>
    </source>
</evidence>
<feature type="compositionally biased region" description="Basic and acidic residues" evidence="5">
    <location>
        <begin position="209"/>
        <end position="221"/>
    </location>
</feature>
<evidence type="ECO:0000256" key="2">
    <source>
        <dbReference type="ARBA" id="ARBA00022525"/>
    </source>
</evidence>
<evidence type="ECO:0000313" key="10">
    <source>
        <dbReference type="Proteomes" id="UP000019050"/>
    </source>
</evidence>
<dbReference type="eggNOG" id="COG3583">
    <property type="taxonomic scope" value="Bacteria"/>
</dbReference>
<evidence type="ECO:0000259" key="8">
    <source>
        <dbReference type="PROSITE" id="PS51109"/>
    </source>
</evidence>
<keyword evidence="1" id="KW-0134">Cell wall</keyword>
<comment type="caution">
    <text evidence="9">The sequence shown here is derived from an EMBL/GenBank/DDBJ whole genome shotgun (WGS) entry which is preliminary data.</text>
</comment>
<keyword evidence="4" id="KW-0572">Peptidoglycan-anchor</keyword>
<protein>
    <submittedName>
        <fullName evidence="9">LPXTG-motif protein cell wall anchor domain protein</fullName>
    </submittedName>
</protein>
<dbReference type="InterPro" id="IPR051999">
    <property type="entry name" value="Mediator_complex_subunit_1"/>
</dbReference>
<feature type="domain" description="G5" evidence="8">
    <location>
        <begin position="305"/>
        <end position="386"/>
    </location>
</feature>
<dbReference type="AlphaFoldDB" id="W1Q671"/>
<evidence type="ECO:0000259" key="7">
    <source>
        <dbReference type="PROSITE" id="PS50847"/>
    </source>
</evidence>
<sequence length="724" mass="77527">MTQELKKKLLNVVALSGLVAASFPVSEVLQHQATPAVYAQEDQSAPDDEELPDAVDLAAIKAAEQVIKDIKDAYQAALNDGEDEAGAKDAAQFAKDEGQKKLNPIINKTIKNKKELQRLTELYNKEVAKLLGETPLPEPFPQQGPKVEIKEESETMDIDFSTKVIKDDNLDKGVTEIDVPGKKGTLTITYTVEYHDGVRQANTRKEKKRERTVEPVTQVERHGTRDVVTTENVKEVEEIPFEKKTEETDQLDKGKTQLKTPGKKGVLTKTYRYKVINGAREEATRELVGSEVTVEPVAEVTLVGTRPVVTTQEISEESEIPYGTQTQQNANLAKGVKNTVRPGVKGKKKVTYTITLTDGVQTNKQVKNTEILQAAVDEIIEIGTKEEPVVPERTRRENVRTETVAFDIVNKDSDQLDLGQTQIETEGTPGVRTITEEWYADKDGVEIPGTRKVIGDAVTTQPVARVVLHGVKPVKRTRTETKEVDFKTVRKEDPTLAKGETNTETQGVKGQETITYEYLEGKDGLVAGSEKEVKRETTVQPVDEVILVGTKEEASSQSSSESSSSSSEASSSSSSESSSSSSAASSSSSSESSSSSSAASSSSSSESSSSSSAASSSSSSESSSSSSAASSSSSSESSSSSSAASSSSSSESSSSSSVASNGSSSESSSSTSSNDPGQNGKKPGKKDEGKKLPKTGESQNVTFLMGIMMMFASAVVALFRRKQN</sequence>
<feature type="domain" description="G5" evidence="8">
    <location>
        <begin position="225"/>
        <end position="307"/>
    </location>
</feature>
<evidence type="ECO:0000256" key="4">
    <source>
        <dbReference type="ARBA" id="ARBA00023088"/>
    </source>
</evidence>
<dbReference type="PANTHER" id="PTHR12881">
    <property type="entry name" value="MEDIATOR OF RNA POLYMERASE II TRANSCRIPTION SUBUNIT 1"/>
    <property type="match status" value="1"/>
</dbReference>
<feature type="domain" description="G5" evidence="8">
    <location>
        <begin position="390"/>
        <end position="473"/>
    </location>
</feature>
<dbReference type="Pfam" id="PF07501">
    <property type="entry name" value="G5"/>
    <property type="match status" value="5"/>
</dbReference>
<feature type="region of interest" description="Disordered" evidence="5">
    <location>
        <begin position="199"/>
        <end position="221"/>
    </location>
</feature>
<dbReference type="SMART" id="SM01208">
    <property type="entry name" value="G5"/>
    <property type="match status" value="5"/>
</dbReference>
<dbReference type="NCBIfam" id="TIGR01167">
    <property type="entry name" value="LPXTG_anchor"/>
    <property type="match status" value="1"/>
</dbReference>
<dbReference type="PANTHER" id="PTHR12881:SF10">
    <property type="entry name" value="MEDIATOR OF RNA POLYMERASE II TRANSCRIPTION SUBUNIT 1"/>
    <property type="match status" value="1"/>
</dbReference>
<feature type="domain" description="G5" evidence="8">
    <location>
        <begin position="144"/>
        <end position="226"/>
    </location>
</feature>
<feature type="domain" description="Gram-positive cocci surface proteins LPxTG" evidence="7">
    <location>
        <begin position="692"/>
        <end position="724"/>
    </location>
</feature>
<keyword evidence="6" id="KW-0472">Membrane</keyword>
<reference evidence="9" key="1">
    <citation type="submission" date="2013-06" db="EMBL/GenBank/DDBJ databases">
        <authorList>
            <person name="Weinstock G."/>
            <person name="Sodergren E."/>
            <person name="Clifton S."/>
            <person name="Fulton L."/>
            <person name="Fulton B."/>
            <person name="Courtney L."/>
            <person name="Fronick C."/>
            <person name="Harrison M."/>
            <person name="Strong C."/>
            <person name="Farmer C."/>
            <person name="Delahaunty K."/>
            <person name="Markovic C."/>
            <person name="Hall O."/>
            <person name="Minx P."/>
            <person name="Tomlinson C."/>
            <person name="Mitreva M."/>
            <person name="Nelson J."/>
            <person name="Hou S."/>
            <person name="Wollam A."/>
            <person name="Pepin K.H."/>
            <person name="Johnson M."/>
            <person name="Bhonagiri V."/>
            <person name="Nash W.E."/>
            <person name="Warren W."/>
            <person name="Chinwalla A."/>
            <person name="Mardis E.R."/>
            <person name="Wilson R.K."/>
        </authorList>
    </citation>
    <scope>NUCLEOTIDE SEQUENCE [LARGE SCALE GENOMIC DNA]</scope>
    <source>
        <strain evidence="9">ATCC 49176</strain>
    </source>
</reference>
<feature type="transmembrane region" description="Helical" evidence="6">
    <location>
        <begin position="701"/>
        <end position="719"/>
    </location>
</feature>
<dbReference type="PROSITE" id="PS50847">
    <property type="entry name" value="GRAM_POS_ANCHORING"/>
    <property type="match status" value="1"/>
</dbReference>